<sequence length="150" mass="17775">MHIFTDSSVNTKTKTGIGCYLILNSLDDEFTQENIQTIQLNDTSSTMAELDTIKHVLIEIDKYNLTDDIYLYTDCENFVNLIEKRQYNENLVKHTNYKEYKEIIDLVNKLKIKVIWVKGHDKQINKTEQYEKIFSVVDKTARFRLRMNNI</sequence>
<feature type="domain" description="RNase H type-1" evidence="1">
    <location>
        <begin position="1"/>
        <end position="142"/>
    </location>
</feature>
<protein>
    <submittedName>
        <fullName evidence="2">Ribonuclease H</fullName>
    </submittedName>
</protein>
<dbReference type="Pfam" id="PF00075">
    <property type="entry name" value="RNase_H"/>
    <property type="match status" value="1"/>
</dbReference>
<dbReference type="InterPro" id="IPR002156">
    <property type="entry name" value="RNaseH_domain"/>
</dbReference>
<dbReference type="EMBL" id="KY684109">
    <property type="protein sequence ID" value="ARF11728.1"/>
    <property type="molecule type" value="Genomic_DNA"/>
</dbReference>
<evidence type="ECO:0000259" key="1">
    <source>
        <dbReference type="PROSITE" id="PS50879"/>
    </source>
</evidence>
<dbReference type="SUPFAM" id="SSF53098">
    <property type="entry name" value="Ribonuclease H-like"/>
    <property type="match status" value="1"/>
</dbReference>
<dbReference type="InterPro" id="IPR036397">
    <property type="entry name" value="RNaseH_sf"/>
</dbReference>
<dbReference type="GO" id="GO:0004523">
    <property type="term" value="F:RNA-DNA hybrid ribonuclease activity"/>
    <property type="evidence" value="ECO:0007669"/>
    <property type="project" value="InterPro"/>
</dbReference>
<reference evidence="2" key="1">
    <citation type="journal article" date="2017" name="Science">
        <title>Giant viruses with an expanded complement of translation system components.</title>
        <authorList>
            <person name="Schulz F."/>
            <person name="Yutin N."/>
            <person name="Ivanova N.N."/>
            <person name="Ortega D.R."/>
            <person name="Lee T.K."/>
            <person name="Vierheilig J."/>
            <person name="Daims H."/>
            <person name="Horn M."/>
            <person name="Wagner M."/>
            <person name="Jensen G.J."/>
            <person name="Kyrpides N.C."/>
            <person name="Koonin E.V."/>
            <person name="Woyke T."/>
        </authorList>
    </citation>
    <scope>NUCLEOTIDE SEQUENCE</scope>
    <source>
        <strain evidence="2">KNV1</strain>
    </source>
</reference>
<dbReference type="InterPro" id="IPR012337">
    <property type="entry name" value="RNaseH-like_sf"/>
</dbReference>
<evidence type="ECO:0000313" key="2">
    <source>
        <dbReference type="EMBL" id="ARF11728.1"/>
    </source>
</evidence>
<organism evidence="2">
    <name type="scientific">Klosneuvirus KNV1</name>
    <dbReference type="NCBI Taxonomy" id="1977640"/>
    <lineage>
        <taxon>Viruses</taxon>
        <taxon>Varidnaviria</taxon>
        <taxon>Bamfordvirae</taxon>
        <taxon>Nucleocytoviricota</taxon>
        <taxon>Megaviricetes</taxon>
        <taxon>Imitervirales</taxon>
        <taxon>Mimiviridae</taxon>
        <taxon>Klosneuvirinae</taxon>
        <taxon>Klosneuvirus</taxon>
    </lineage>
</organism>
<dbReference type="PROSITE" id="PS50879">
    <property type="entry name" value="RNASE_H_1"/>
    <property type="match status" value="1"/>
</dbReference>
<proteinExistence type="predicted"/>
<dbReference type="Gene3D" id="3.30.420.10">
    <property type="entry name" value="Ribonuclease H-like superfamily/Ribonuclease H"/>
    <property type="match status" value="1"/>
</dbReference>
<name>A0A1V0SJC0_9VIRU</name>
<accession>A0A1V0SJC0</accession>
<dbReference type="GO" id="GO:0003676">
    <property type="term" value="F:nucleic acid binding"/>
    <property type="evidence" value="ECO:0007669"/>
    <property type="project" value="InterPro"/>
</dbReference>
<gene>
    <name evidence="2" type="ORF">Klosneuvirus_2_164</name>
</gene>